<evidence type="ECO:0000256" key="3">
    <source>
        <dbReference type="ARBA" id="ARBA00010791"/>
    </source>
</evidence>
<feature type="region of interest" description="Disordered" evidence="15">
    <location>
        <begin position="1"/>
        <end position="65"/>
    </location>
</feature>
<feature type="compositionally biased region" description="Basic and acidic residues" evidence="15">
    <location>
        <begin position="868"/>
        <end position="878"/>
    </location>
</feature>
<dbReference type="PANTHER" id="PTHR24346:SF110">
    <property type="entry name" value="NON-SPECIFIC SERINE_THREONINE PROTEIN KINASE"/>
    <property type="match status" value="1"/>
</dbReference>
<dbReference type="Pfam" id="PF00069">
    <property type="entry name" value="Pkinase"/>
    <property type="match status" value="1"/>
</dbReference>
<feature type="domain" description="Protein kinase" evidence="16">
    <location>
        <begin position="126"/>
        <end position="400"/>
    </location>
</feature>
<comment type="catalytic activity">
    <reaction evidence="13">
        <text>L-seryl-[protein] + ATP = O-phospho-L-seryl-[protein] + ADP + H(+)</text>
        <dbReference type="Rhea" id="RHEA:17989"/>
        <dbReference type="Rhea" id="RHEA-COMP:9863"/>
        <dbReference type="Rhea" id="RHEA-COMP:11604"/>
        <dbReference type="ChEBI" id="CHEBI:15378"/>
        <dbReference type="ChEBI" id="CHEBI:29999"/>
        <dbReference type="ChEBI" id="CHEBI:30616"/>
        <dbReference type="ChEBI" id="CHEBI:83421"/>
        <dbReference type="ChEBI" id="CHEBI:456216"/>
        <dbReference type="EC" id="2.7.11.1"/>
    </reaction>
</comment>
<dbReference type="GO" id="GO:0016407">
    <property type="term" value="F:acetyltransferase activity"/>
    <property type="evidence" value="ECO:0007669"/>
    <property type="project" value="InterPro"/>
</dbReference>
<feature type="compositionally biased region" description="Polar residues" evidence="15">
    <location>
        <begin position="106"/>
        <end position="115"/>
    </location>
</feature>
<feature type="compositionally biased region" description="Basic and acidic residues" evidence="15">
    <location>
        <begin position="11"/>
        <end position="31"/>
    </location>
</feature>
<keyword evidence="8 14" id="KW-0547">Nucleotide-binding</keyword>
<evidence type="ECO:0000256" key="11">
    <source>
        <dbReference type="ARBA" id="ARBA00023315"/>
    </source>
</evidence>
<dbReference type="Proteomes" id="UP000053342">
    <property type="component" value="Unassembled WGS sequence"/>
</dbReference>
<dbReference type="InterPro" id="IPR011009">
    <property type="entry name" value="Kinase-like_dom_sf"/>
</dbReference>
<feature type="compositionally biased region" description="Polar residues" evidence="15">
    <location>
        <begin position="1"/>
        <end position="10"/>
    </location>
</feature>
<evidence type="ECO:0000313" key="17">
    <source>
        <dbReference type="EMBL" id="KIW38272.1"/>
    </source>
</evidence>
<proteinExistence type="inferred from homology"/>
<comment type="subcellular location">
    <subcellularLocation>
        <location evidence="1">Bud neck</location>
    </subcellularLocation>
</comment>
<dbReference type="Gene3D" id="2.160.10.10">
    <property type="entry name" value="Hexapeptide repeat proteins"/>
    <property type="match status" value="1"/>
</dbReference>
<comment type="similarity">
    <text evidence="2">Belongs to the transferase hexapeptide repeat family.</text>
</comment>
<dbReference type="InterPro" id="IPR017441">
    <property type="entry name" value="Protein_kinase_ATP_BS"/>
</dbReference>
<dbReference type="FunFam" id="1.10.510.10:FF:000394">
    <property type="entry name" value="Serine/threonine-protein kinase HSL1"/>
    <property type="match status" value="1"/>
</dbReference>
<dbReference type="InterPro" id="IPR001451">
    <property type="entry name" value="Hexapep"/>
</dbReference>
<dbReference type="GO" id="GO:0004674">
    <property type="term" value="F:protein serine/threonine kinase activity"/>
    <property type="evidence" value="ECO:0007669"/>
    <property type="project" value="UniProtKB-KW"/>
</dbReference>
<dbReference type="EMBL" id="KN847341">
    <property type="protein sequence ID" value="KIW38272.1"/>
    <property type="molecule type" value="Genomic_DNA"/>
</dbReference>
<evidence type="ECO:0000256" key="7">
    <source>
        <dbReference type="ARBA" id="ARBA00022679"/>
    </source>
</evidence>
<evidence type="ECO:0000259" key="16">
    <source>
        <dbReference type="PROSITE" id="PS50011"/>
    </source>
</evidence>
<dbReference type="GO" id="GO:0035556">
    <property type="term" value="P:intracellular signal transduction"/>
    <property type="evidence" value="ECO:0007669"/>
    <property type="project" value="TreeGrafter"/>
</dbReference>
<keyword evidence="9" id="KW-0418">Kinase</keyword>
<dbReference type="InterPro" id="IPR043024">
    <property type="entry name" value="KA1_sf_fungal"/>
</dbReference>
<evidence type="ECO:0000256" key="12">
    <source>
        <dbReference type="ARBA" id="ARBA00047899"/>
    </source>
</evidence>
<dbReference type="HOGENOM" id="CLU_004222_0_0_1"/>
<dbReference type="SMART" id="SM01266">
    <property type="entry name" value="Mac"/>
    <property type="match status" value="1"/>
</dbReference>
<evidence type="ECO:0000256" key="14">
    <source>
        <dbReference type="PROSITE-ProRule" id="PRU10141"/>
    </source>
</evidence>
<dbReference type="OrthoDB" id="504170at2759"/>
<dbReference type="GO" id="GO:0005524">
    <property type="term" value="F:ATP binding"/>
    <property type="evidence" value="ECO:0007669"/>
    <property type="project" value="UniProtKB-UniRule"/>
</dbReference>
<protein>
    <recommendedName>
        <fullName evidence="4">non-specific serine/threonine protein kinase</fullName>
        <ecNumber evidence="4">2.7.11.1</ecNumber>
    </recommendedName>
</protein>
<dbReference type="CDD" id="cd14081">
    <property type="entry name" value="STKc_BRSK1_2"/>
    <property type="match status" value="1"/>
</dbReference>
<feature type="compositionally biased region" description="Polar residues" evidence="15">
    <location>
        <begin position="687"/>
        <end position="714"/>
    </location>
</feature>
<name>A0A0D2BLH9_9EURO</name>
<dbReference type="PANTHER" id="PTHR24346">
    <property type="entry name" value="MAP/MICROTUBULE AFFINITY-REGULATING KINASE"/>
    <property type="match status" value="1"/>
</dbReference>
<dbReference type="InterPro" id="IPR011004">
    <property type="entry name" value="Trimer_LpxA-like_sf"/>
</dbReference>
<dbReference type="InterPro" id="IPR000719">
    <property type="entry name" value="Prot_kinase_dom"/>
</dbReference>
<evidence type="ECO:0000256" key="6">
    <source>
        <dbReference type="ARBA" id="ARBA00022553"/>
    </source>
</evidence>
<evidence type="ECO:0000256" key="1">
    <source>
        <dbReference type="ARBA" id="ARBA00004266"/>
    </source>
</evidence>
<feature type="region of interest" description="Disordered" evidence="15">
    <location>
        <begin position="96"/>
        <end position="130"/>
    </location>
</feature>
<reference evidence="17 18" key="1">
    <citation type="submission" date="2015-01" db="EMBL/GenBank/DDBJ databases">
        <title>The Genome Sequence of Exophiala oligosperma CBS72588.</title>
        <authorList>
            <consortium name="The Broad Institute Genomics Platform"/>
            <person name="Cuomo C."/>
            <person name="de Hoog S."/>
            <person name="Gorbushina A."/>
            <person name="Stielow B."/>
            <person name="Teixiera M."/>
            <person name="Abouelleil A."/>
            <person name="Chapman S.B."/>
            <person name="Priest M."/>
            <person name="Young S.K."/>
            <person name="Wortman J."/>
            <person name="Nusbaum C."/>
            <person name="Birren B."/>
        </authorList>
    </citation>
    <scope>NUCLEOTIDE SEQUENCE [LARGE SCALE GENOMIC DNA]</scope>
    <source>
        <strain evidence="17 18">CBS 72588</strain>
    </source>
</reference>
<comment type="similarity">
    <text evidence="3">Belongs to the protein kinase superfamily. CAMK Ser/Thr protein kinase family. NIM1 subfamily.</text>
</comment>
<dbReference type="GO" id="GO:0005940">
    <property type="term" value="C:septin ring"/>
    <property type="evidence" value="ECO:0007669"/>
    <property type="project" value="UniProtKB-ARBA"/>
</dbReference>
<evidence type="ECO:0000256" key="2">
    <source>
        <dbReference type="ARBA" id="ARBA00007274"/>
    </source>
</evidence>
<dbReference type="CDD" id="cd03357">
    <property type="entry name" value="LbH_MAT_GAT"/>
    <property type="match status" value="1"/>
</dbReference>
<feature type="region of interest" description="Disordered" evidence="15">
    <location>
        <begin position="498"/>
        <end position="520"/>
    </location>
</feature>
<keyword evidence="18" id="KW-1185">Reference proteome</keyword>
<dbReference type="PROSITE" id="PS50011">
    <property type="entry name" value="PROTEIN_KINASE_DOM"/>
    <property type="match status" value="1"/>
</dbReference>
<dbReference type="STRING" id="215243.A0A0D2BLH9"/>
<dbReference type="PROSITE" id="PS00108">
    <property type="entry name" value="PROTEIN_KINASE_ST"/>
    <property type="match status" value="1"/>
</dbReference>
<dbReference type="Gene3D" id="3.30.310.220">
    <property type="entry name" value="Fungal kinase associated-1 domain"/>
    <property type="match status" value="1"/>
</dbReference>
<feature type="region of interest" description="Disordered" evidence="15">
    <location>
        <begin position="1052"/>
        <end position="1080"/>
    </location>
</feature>
<sequence>MSTHNVSSRATDIDTAKHVKDNKTVTKRDVLGEIQGKGVSSTHASRPRNMTPHCGSSPRLPHHESLKPEANLSVRENVAGKIPTIENKRISTVADEVVGDAKRDSQASSSSNPTTKNKRKTHVGPWQLGRTLGKGATGRVRLAKHSMTGQVAAVKIVSKKSAALVQSASMARMDKEDTTAMIAAGPRTMPFGIEREVVIMKLIAHPNIINLYDIWENRGELYLVLEHVAGGELFDYVSSNGALPEGEAVRLFRQIIAGLSYCHRFNICHRDLKPENILLDSQRNIKLADFGMAALQPNGTWLNTSCGSPHYAAPEIILGQQYRGDLADIWSVGIILFAMLNGFLPFDGGTVQNTLRLVKKGEYFLPPMLSVEASDLIQRILQKRPEKRITMANIWAHPLLRKYEKYHASLVSPDELIGPAPPLSLETQAKRVNKRSDIDSEILSNLSTLWHGLKVEELTKRLLNDEPNHEKLFYWALIKFREDQLENYPGEPIQYSASDHHHVSKPALKPSNRSTTARGHYRRTSQYSIVSDETSHRDGYYKNAATATSKVTNSSYDPYRASRNPISEPRPELGTVVVRRPAVAAGHAVGPSSVRHKVLERLQDDVPAMPSFTSEELKRLIQKKRASYSTATSKSSLSSTRRRPGIRKSVSYKRQISFPHRRQTPSGCINGNGRAMYDSSSSDRPHTRSTSNPRTESQSTPSLATPSQAYQPRKSSSEMDIKKSRAASYYWKDETRKVSAELGKICEEAFNRSSVSTTMSEASPHALFESSATSMSVHQQRIPESIRNRPLPATPILQELIEYRHKIVETWGDGDRAVLADVLATIDKRIDAEVDKQLNLDKRAASDPTRGFLTPPKQKVASTDPEEDVRRDRERARAASEPLKYKTPRGRQDNTIRLVTPDQTSPLARLEPLKVRKNKAMPINSLRGGPLNAARTQHDRVGYDKRLYERTGLDTIEENPGSPRKPVSRKWSWLGRRGSGGHDLLEAMQATEQTKHSIDTHSSSQVVQPSESTNSSILTRGKDSDPEPGDIELNVEKKRRWFQKMFGKTKVKGGLSNTGGENRTARDPCNGLDQEDGTSVDVSEENVLARRCFPPVTSVDAASAAAALGPIEISQNWFAKFFHIKPASRVICLQVGKHKARKELVKILKEWRKYGIKDVVSERRTGGDVVRGRVDMSNYLQLKPVHFHAYVYSVLEHGRKANLSVLKFTQEKGAASSFYKVVDTLEAVLKERELNWYWGHILGLVQGAQGLLYIRLKRFLDKIVRKLEAMAATEKDQEVIRIARGLEHVPWCDDYERMISGMLYDAFIPELETSRWRARKWYHRYNTQFPGLDDPDSTMQQGAQARFEMLKDILGRVGEDAFIEPPFYLDYGCNVLLGERFYAGVNLTILDCSIVTIGDRVMVGPFVSIFAATHETEVASRRDNVEFARRVTIGDDCWIGGQTVILPGVTIGKGCTIGAGSVVSRDIPDWSVAMGSPAKVVKTVTALEDMKNERASFVARERQG</sequence>
<feature type="region of interest" description="Disordered" evidence="15">
    <location>
        <begin position="624"/>
        <end position="721"/>
    </location>
</feature>
<dbReference type="GeneID" id="27361327"/>
<evidence type="ECO:0000313" key="18">
    <source>
        <dbReference type="Proteomes" id="UP000053342"/>
    </source>
</evidence>
<dbReference type="Pfam" id="PF12464">
    <property type="entry name" value="Mac"/>
    <property type="match status" value="1"/>
</dbReference>
<dbReference type="SUPFAM" id="SSF56112">
    <property type="entry name" value="Protein kinase-like (PK-like)"/>
    <property type="match status" value="1"/>
</dbReference>
<organism evidence="17 18">
    <name type="scientific">Exophiala oligosperma</name>
    <dbReference type="NCBI Taxonomy" id="215243"/>
    <lineage>
        <taxon>Eukaryota</taxon>
        <taxon>Fungi</taxon>
        <taxon>Dikarya</taxon>
        <taxon>Ascomycota</taxon>
        <taxon>Pezizomycotina</taxon>
        <taxon>Eurotiomycetes</taxon>
        <taxon>Chaetothyriomycetidae</taxon>
        <taxon>Chaetothyriales</taxon>
        <taxon>Herpotrichiellaceae</taxon>
        <taxon>Exophiala</taxon>
    </lineage>
</organism>
<feature type="binding site" evidence="14">
    <location>
        <position position="155"/>
    </location>
    <ligand>
        <name>ATP</name>
        <dbReference type="ChEBI" id="CHEBI:30616"/>
    </ligand>
</feature>
<evidence type="ECO:0000256" key="5">
    <source>
        <dbReference type="ARBA" id="ARBA00022527"/>
    </source>
</evidence>
<dbReference type="GO" id="GO:0005935">
    <property type="term" value="C:cellular bud neck"/>
    <property type="evidence" value="ECO:0007669"/>
    <property type="project" value="UniProtKB-SubCell"/>
</dbReference>
<dbReference type="SUPFAM" id="SSF51161">
    <property type="entry name" value="Trimeric LpxA-like enzymes"/>
    <property type="match status" value="1"/>
</dbReference>
<dbReference type="RefSeq" id="XP_016258488.1">
    <property type="nucleotide sequence ID" value="XM_016410681.1"/>
</dbReference>
<evidence type="ECO:0000256" key="13">
    <source>
        <dbReference type="ARBA" id="ARBA00048679"/>
    </source>
</evidence>
<dbReference type="Gene3D" id="1.10.510.10">
    <property type="entry name" value="Transferase(Phosphotransferase) domain 1"/>
    <property type="match status" value="1"/>
</dbReference>
<dbReference type="Pfam" id="PF00132">
    <property type="entry name" value="Hexapep"/>
    <property type="match status" value="1"/>
</dbReference>
<evidence type="ECO:0000256" key="15">
    <source>
        <dbReference type="SAM" id="MobiDB-lite"/>
    </source>
</evidence>
<dbReference type="VEuPathDB" id="FungiDB:PV06_09253"/>
<keyword evidence="6" id="KW-0597">Phosphoprotein</keyword>
<gene>
    <name evidence="17" type="ORF">PV06_09253</name>
</gene>
<comment type="catalytic activity">
    <reaction evidence="12">
        <text>L-threonyl-[protein] + ATP = O-phospho-L-threonyl-[protein] + ADP + H(+)</text>
        <dbReference type="Rhea" id="RHEA:46608"/>
        <dbReference type="Rhea" id="RHEA-COMP:11060"/>
        <dbReference type="Rhea" id="RHEA-COMP:11605"/>
        <dbReference type="ChEBI" id="CHEBI:15378"/>
        <dbReference type="ChEBI" id="CHEBI:30013"/>
        <dbReference type="ChEBI" id="CHEBI:30616"/>
        <dbReference type="ChEBI" id="CHEBI:61977"/>
        <dbReference type="ChEBI" id="CHEBI:456216"/>
        <dbReference type="EC" id="2.7.11.1"/>
    </reaction>
</comment>
<dbReference type="FunFam" id="2.160.10.10:FF:000025">
    <property type="entry name" value="Hexapeptide-repeat containing-acetyltransferase"/>
    <property type="match status" value="1"/>
</dbReference>
<evidence type="ECO:0000256" key="8">
    <source>
        <dbReference type="ARBA" id="ARBA00022741"/>
    </source>
</evidence>
<feature type="region of interest" description="Disordered" evidence="15">
    <location>
        <begin position="991"/>
        <end position="1031"/>
    </location>
</feature>
<feature type="compositionally biased region" description="Polar residues" evidence="15">
    <location>
        <begin position="1000"/>
        <end position="1018"/>
    </location>
</feature>
<dbReference type="SMART" id="SM00220">
    <property type="entry name" value="S_TKc"/>
    <property type="match status" value="1"/>
</dbReference>
<dbReference type="PROSITE" id="PS00107">
    <property type="entry name" value="PROTEIN_KINASE_ATP"/>
    <property type="match status" value="1"/>
</dbReference>
<evidence type="ECO:0000256" key="10">
    <source>
        <dbReference type="ARBA" id="ARBA00022840"/>
    </source>
</evidence>
<keyword evidence="7" id="KW-0808">Transferase</keyword>
<dbReference type="InterPro" id="IPR031850">
    <property type="entry name" value="Fungal_KA1_dom"/>
</dbReference>
<evidence type="ECO:0000256" key="4">
    <source>
        <dbReference type="ARBA" id="ARBA00012513"/>
    </source>
</evidence>
<keyword evidence="10 14" id="KW-0067">ATP-binding</keyword>
<dbReference type="Pfam" id="PF16797">
    <property type="entry name" value="Fungal_KA1"/>
    <property type="match status" value="1"/>
</dbReference>
<evidence type="ECO:0000256" key="9">
    <source>
        <dbReference type="ARBA" id="ARBA00022777"/>
    </source>
</evidence>
<feature type="compositionally biased region" description="Low complexity" evidence="15">
    <location>
        <begin position="627"/>
        <end position="639"/>
    </location>
</feature>
<keyword evidence="5" id="KW-0723">Serine/threonine-protein kinase</keyword>
<dbReference type="InterPro" id="IPR024688">
    <property type="entry name" value="Mac_dom"/>
</dbReference>
<feature type="region of interest" description="Disordered" evidence="15">
    <location>
        <begin position="841"/>
        <end position="891"/>
    </location>
</feature>
<accession>A0A0D2BLH9</accession>
<dbReference type="EC" id="2.7.11.1" evidence="4"/>
<keyword evidence="11" id="KW-0012">Acyltransferase</keyword>
<dbReference type="InterPro" id="IPR008271">
    <property type="entry name" value="Ser/Thr_kinase_AS"/>
</dbReference>